<feature type="region of interest" description="Disordered" evidence="4">
    <location>
        <begin position="406"/>
        <end position="473"/>
    </location>
</feature>
<keyword evidence="2" id="KW-0328">Glycosyltransferase</keyword>
<sequence length="473" mass="53312">MTASIFRTKPARVATAIAVLCLVWIWLSNIQGVRLTDDVVPVSYSSDDNNETRSAVRSRIGKVTVAANQLDSDTIDRALRTHQRHNARHGYTHFIAKNQAVGSMIENDRHNRPEGAWTKPAYLLSVLVAELEKPEEERLEWVFWFDADTIIMNLETPLEVFLPPHKLAGLDNVDLLMATNWDGLNSGVFALRVSGWSVSLISAVLSYPIYQAARLETDRFRDQSAFQFLLQHPESPLADLPMRGADHWVDVPMRWFNSLPVNNAFYGNGTWIFGQEMTPALFDKGTKELANDGNGPFVNPWKIMQGDLAVHFAGTSYVRDSWMGPWLNRAEALLPQWNNATTKEVLKQETAEFWNRINDQMVVDRQKAEIEEEQKARAKDEGKKQAERARLLREKKEKEALAKQRLEMERKVEEKDKKQVGGVAPPVIASANTTRHDDTKKAVPPPSPSVGLSFGNPTPPQNSTVLHSNGTRS</sequence>
<protein>
    <recommendedName>
        <fullName evidence="7">Glycosyltransferase family 34 protein</fullName>
    </recommendedName>
</protein>
<dbReference type="EMBL" id="MU839848">
    <property type="protein sequence ID" value="KAK1750314.1"/>
    <property type="molecule type" value="Genomic_DNA"/>
</dbReference>
<comment type="caution">
    <text evidence="5">The sequence shown here is derived from an EMBL/GenBank/DDBJ whole genome shotgun (WGS) entry which is preliminary data.</text>
</comment>
<reference evidence="5" key="1">
    <citation type="submission" date="2023-06" db="EMBL/GenBank/DDBJ databases">
        <title>Genome-scale phylogeny and comparative genomics of the fungal order Sordariales.</title>
        <authorList>
            <consortium name="Lawrence Berkeley National Laboratory"/>
            <person name="Hensen N."/>
            <person name="Bonometti L."/>
            <person name="Westerberg I."/>
            <person name="Brannstrom I.O."/>
            <person name="Guillou S."/>
            <person name="Cros-Aarteil S."/>
            <person name="Calhoun S."/>
            <person name="Haridas S."/>
            <person name="Kuo A."/>
            <person name="Mondo S."/>
            <person name="Pangilinan J."/>
            <person name="Riley R."/>
            <person name="Labutti K."/>
            <person name="Andreopoulos B."/>
            <person name="Lipzen A."/>
            <person name="Chen C."/>
            <person name="Yanf M."/>
            <person name="Daum C."/>
            <person name="Ng V."/>
            <person name="Clum A."/>
            <person name="Steindorff A."/>
            <person name="Ohm R."/>
            <person name="Martin F."/>
            <person name="Silar P."/>
            <person name="Natvig D."/>
            <person name="Lalanne C."/>
            <person name="Gautier V."/>
            <person name="Ament-Velasquez S.L."/>
            <person name="Kruys A."/>
            <person name="Hutchinson M.I."/>
            <person name="Powell A.J."/>
            <person name="Barry K."/>
            <person name="Miller A.N."/>
            <person name="Grigoriev I.V."/>
            <person name="Debuchy R."/>
            <person name="Gladieux P."/>
            <person name="Thoren M.H."/>
            <person name="Johannesson H."/>
        </authorList>
    </citation>
    <scope>NUCLEOTIDE SEQUENCE</scope>
    <source>
        <strain evidence="5">PSN4</strain>
    </source>
</reference>
<dbReference type="AlphaFoldDB" id="A0AAJ0F6N6"/>
<evidence type="ECO:0000313" key="5">
    <source>
        <dbReference type="EMBL" id="KAK1750314.1"/>
    </source>
</evidence>
<gene>
    <name evidence="5" type="ORF">QBC47DRAFT_124336</name>
</gene>
<evidence type="ECO:0000256" key="4">
    <source>
        <dbReference type="SAM" id="MobiDB-lite"/>
    </source>
</evidence>
<dbReference type="Pfam" id="PF05637">
    <property type="entry name" value="Glyco_transf_34"/>
    <property type="match status" value="2"/>
</dbReference>
<evidence type="ECO:0000256" key="2">
    <source>
        <dbReference type="ARBA" id="ARBA00022676"/>
    </source>
</evidence>
<comment type="similarity">
    <text evidence="1">Belongs to the glycosyltransferase 34 family.</text>
</comment>
<dbReference type="FunFam" id="3.90.550.10:FF:000237">
    <property type="entry name" value="WGS project CABT00000000 data, contig 2.1"/>
    <property type="match status" value="1"/>
</dbReference>
<evidence type="ECO:0000256" key="3">
    <source>
        <dbReference type="ARBA" id="ARBA00022679"/>
    </source>
</evidence>
<evidence type="ECO:0008006" key="7">
    <source>
        <dbReference type="Google" id="ProtNLM"/>
    </source>
</evidence>
<evidence type="ECO:0000313" key="6">
    <source>
        <dbReference type="Proteomes" id="UP001239445"/>
    </source>
</evidence>
<dbReference type="Proteomes" id="UP001239445">
    <property type="component" value="Unassembled WGS sequence"/>
</dbReference>
<dbReference type="Gene3D" id="3.90.550.10">
    <property type="entry name" value="Spore Coat Polysaccharide Biosynthesis Protein SpsA, Chain A"/>
    <property type="match status" value="1"/>
</dbReference>
<organism evidence="5 6">
    <name type="scientific">Echria macrotheca</name>
    <dbReference type="NCBI Taxonomy" id="438768"/>
    <lineage>
        <taxon>Eukaryota</taxon>
        <taxon>Fungi</taxon>
        <taxon>Dikarya</taxon>
        <taxon>Ascomycota</taxon>
        <taxon>Pezizomycotina</taxon>
        <taxon>Sordariomycetes</taxon>
        <taxon>Sordariomycetidae</taxon>
        <taxon>Sordariales</taxon>
        <taxon>Schizotheciaceae</taxon>
        <taxon>Echria</taxon>
    </lineage>
</organism>
<keyword evidence="6" id="KW-1185">Reference proteome</keyword>
<accession>A0AAJ0F6N6</accession>
<dbReference type="GO" id="GO:0000139">
    <property type="term" value="C:Golgi membrane"/>
    <property type="evidence" value="ECO:0007669"/>
    <property type="project" value="TreeGrafter"/>
</dbReference>
<feature type="compositionally biased region" description="Polar residues" evidence="4">
    <location>
        <begin position="461"/>
        <end position="473"/>
    </location>
</feature>
<name>A0AAJ0F6N6_9PEZI</name>
<proteinExistence type="inferred from homology"/>
<dbReference type="InterPro" id="IPR029044">
    <property type="entry name" value="Nucleotide-diphossugar_trans"/>
</dbReference>
<evidence type="ECO:0000256" key="1">
    <source>
        <dbReference type="ARBA" id="ARBA00005664"/>
    </source>
</evidence>
<dbReference type="PANTHER" id="PTHR31306">
    <property type="entry name" value="ALPHA-1,6-MANNOSYLTRANSFERASE MNN11-RELATED"/>
    <property type="match status" value="1"/>
</dbReference>
<dbReference type="GO" id="GO:0006487">
    <property type="term" value="P:protein N-linked glycosylation"/>
    <property type="evidence" value="ECO:0007669"/>
    <property type="project" value="TreeGrafter"/>
</dbReference>
<dbReference type="InterPro" id="IPR008630">
    <property type="entry name" value="Glyco_trans_34"/>
</dbReference>
<dbReference type="GO" id="GO:0016757">
    <property type="term" value="F:glycosyltransferase activity"/>
    <property type="evidence" value="ECO:0007669"/>
    <property type="project" value="UniProtKB-KW"/>
</dbReference>
<keyword evidence="3" id="KW-0808">Transferase</keyword>
<feature type="compositionally biased region" description="Basic and acidic residues" evidence="4">
    <location>
        <begin position="406"/>
        <end position="419"/>
    </location>
</feature>
<dbReference type="PANTHER" id="PTHR31306:SF8">
    <property type="entry name" value="GLYCOSYLTRANSFERASE FAMILY 34 PROTEIN"/>
    <property type="match status" value="1"/>
</dbReference>